<dbReference type="InterPro" id="IPR026285">
    <property type="entry name" value="TenA_E"/>
</dbReference>
<organism evidence="6 7">
    <name type="scientific">Candidatus Corynebacterium avicola</name>
    <dbReference type="NCBI Taxonomy" id="2838527"/>
    <lineage>
        <taxon>Bacteria</taxon>
        <taxon>Bacillati</taxon>
        <taxon>Actinomycetota</taxon>
        <taxon>Actinomycetes</taxon>
        <taxon>Mycobacteriales</taxon>
        <taxon>Corynebacteriaceae</taxon>
        <taxon>Corynebacterium</taxon>
    </lineage>
</organism>
<evidence type="ECO:0000256" key="1">
    <source>
        <dbReference type="ARBA" id="ARBA00004948"/>
    </source>
</evidence>
<comment type="pathway">
    <text evidence="1 2">Cofactor biosynthesis; thiamine diphosphate biosynthesis.</text>
</comment>
<comment type="caution">
    <text evidence="6">The sequence shown here is derived from an EMBL/GenBank/DDBJ whole genome shotgun (WGS) entry which is preliminary data.</text>
</comment>
<evidence type="ECO:0000256" key="3">
    <source>
        <dbReference type="PIRSR" id="PIRSR003170-1"/>
    </source>
</evidence>
<dbReference type="InterPro" id="IPR050967">
    <property type="entry name" value="Thiamine_Salvage_TenA"/>
</dbReference>
<dbReference type="GO" id="GO:0005829">
    <property type="term" value="C:cytosol"/>
    <property type="evidence" value="ECO:0007669"/>
    <property type="project" value="TreeGrafter"/>
</dbReference>
<dbReference type="Gene3D" id="1.20.910.10">
    <property type="entry name" value="Heme oxygenase-like"/>
    <property type="match status" value="1"/>
</dbReference>
<accession>A0A9D1RPL6</accession>
<sequence length="235" mass="26501">MADTAAPSTRFTDQLIEENRETWDAAVTHRFVQQLFDGTLPDEDMASYLVQDYRFVDGFMALIGAAIATADNFDSRHRLAEFIGEVAGDENTYFVDAMEELGGEGHGSGASERDSIPDTAPTAGFKAIFAEAAETRNYAAIFAVLVVCEWLYLDWATRPENRSHGTEENGYPTRHVHAEWVRLHDYPEFHELVEFLRAEVDRAGRRSEQDAALAREYFRRTVDLELDFFDASVSG</sequence>
<keyword evidence="2" id="KW-0784">Thiamine biosynthesis</keyword>
<feature type="binding site" evidence="4">
    <location>
        <position position="149"/>
    </location>
    <ligand>
        <name>substrate</name>
    </ligand>
</feature>
<comment type="function">
    <text evidence="2">Catalyzes an amino-pyrimidine hydrolysis reaction at the C5' of the pyrimidine moiety of thiamine compounds, a reaction that is part of a thiamine salvage pathway. Thus, catalyzes the conversion of 4-amino-5-aminomethyl-2-methylpyrimidine to 4-amino-5-hydroxymethyl-2-methylpyrimidine (HMP).</text>
</comment>
<dbReference type="GO" id="GO:0050334">
    <property type="term" value="F:thiaminase activity"/>
    <property type="evidence" value="ECO:0007669"/>
    <property type="project" value="UniProtKB-UniRule"/>
</dbReference>
<dbReference type="InterPro" id="IPR016084">
    <property type="entry name" value="Haem_Oase-like_multi-hlx"/>
</dbReference>
<dbReference type="Pfam" id="PF03070">
    <property type="entry name" value="TENA_THI-4"/>
    <property type="match status" value="1"/>
</dbReference>
<keyword evidence="2" id="KW-0378">Hydrolase</keyword>
<reference evidence="6" key="1">
    <citation type="journal article" date="2021" name="PeerJ">
        <title>Extensive microbial diversity within the chicken gut microbiome revealed by metagenomics and culture.</title>
        <authorList>
            <person name="Gilroy R."/>
            <person name="Ravi A."/>
            <person name="Getino M."/>
            <person name="Pursley I."/>
            <person name="Horton D.L."/>
            <person name="Alikhan N.F."/>
            <person name="Baker D."/>
            <person name="Gharbi K."/>
            <person name="Hall N."/>
            <person name="Watson M."/>
            <person name="Adriaenssens E.M."/>
            <person name="Foster-Nyarko E."/>
            <person name="Jarju S."/>
            <person name="Secka A."/>
            <person name="Antonio M."/>
            <person name="Oren A."/>
            <person name="Chaudhuri R.R."/>
            <person name="La Ragione R."/>
            <person name="Hildebrand F."/>
            <person name="Pallen M.J."/>
        </authorList>
    </citation>
    <scope>NUCLEOTIDE SEQUENCE</scope>
    <source>
        <strain evidence="6">CHK32-1732</strain>
    </source>
</reference>
<evidence type="ECO:0000259" key="5">
    <source>
        <dbReference type="Pfam" id="PF03070"/>
    </source>
</evidence>
<dbReference type="Proteomes" id="UP000824190">
    <property type="component" value="Unassembled WGS sequence"/>
</dbReference>
<feature type="binding site" evidence="4">
    <location>
        <position position="52"/>
    </location>
    <ligand>
        <name>substrate</name>
    </ligand>
</feature>
<dbReference type="PIRSF" id="PIRSF003170">
    <property type="entry name" value="Pet18p"/>
    <property type="match status" value="1"/>
</dbReference>
<dbReference type="PANTHER" id="PTHR43198:SF2">
    <property type="entry name" value="SI:CH1073-67J19.1-RELATED"/>
    <property type="match status" value="1"/>
</dbReference>
<dbReference type="EC" id="3.5.99.2" evidence="2"/>
<name>A0A9D1RPL6_9CORY</name>
<evidence type="ECO:0000313" key="7">
    <source>
        <dbReference type="Proteomes" id="UP000824190"/>
    </source>
</evidence>
<evidence type="ECO:0000256" key="4">
    <source>
        <dbReference type="PIRSR" id="PIRSR003170-2"/>
    </source>
</evidence>
<dbReference type="GO" id="GO:0009228">
    <property type="term" value="P:thiamine biosynthetic process"/>
    <property type="evidence" value="ECO:0007669"/>
    <property type="project" value="UniProtKB-KW"/>
</dbReference>
<dbReference type="SUPFAM" id="SSF48613">
    <property type="entry name" value="Heme oxygenase-like"/>
    <property type="match status" value="1"/>
</dbReference>
<dbReference type="AlphaFoldDB" id="A0A9D1RPL6"/>
<feature type="binding site" evidence="4">
    <location>
        <position position="90"/>
    </location>
    <ligand>
        <name>substrate</name>
    </ligand>
</feature>
<protein>
    <recommendedName>
        <fullName evidence="2">Aminopyrimidine aminohydrolase</fullName>
        <ecNumber evidence="2">3.5.99.2</ecNumber>
    </recommendedName>
</protein>
<comment type="catalytic activity">
    <reaction evidence="2">
        <text>thiamine + H2O = 5-(2-hydroxyethyl)-4-methylthiazole + 4-amino-5-hydroxymethyl-2-methylpyrimidine + H(+)</text>
        <dbReference type="Rhea" id="RHEA:17509"/>
        <dbReference type="ChEBI" id="CHEBI:15377"/>
        <dbReference type="ChEBI" id="CHEBI:15378"/>
        <dbReference type="ChEBI" id="CHEBI:16892"/>
        <dbReference type="ChEBI" id="CHEBI:17957"/>
        <dbReference type="ChEBI" id="CHEBI:18385"/>
        <dbReference type="EC" id="3.5.99.2"/>
    </reaction>
</comment>
<comment type="catalytic activity">
    <reaction evidence="2">
        <text>4-amino-5-aminomethyl-2-methylpyrimidine + H2O = 4-amino-5-hydroxymethyl-2-methylpyrimidine + NH4(+)</text>
        <dbReference type="Rhea" id="RHEA:31799"/>
        <dbReference type="ChEBI" id="CHEBI:15377"/>
        <dbReference type="ChEBI" id="CHEBI:16892"/>
        <dbReference type="ChEBI" id="CHEBI:28938"/>
        <dbReference type="ChEBI" id="CHEBI:63416"/>
        <dbReference type="EC" id="3.5.99.2"/>
    </reaction>
</comment>
<proteinExistence type="inferred from homology"/>
<comment type="similarity">
    <text evidence="2">Belongs to the TenA family.</text>
</comment>
<feature type="domain" description="Thiaminase-2/PQQC" evidence="5">
    <location>
        <begin position="20"/>
        <end position="232"/>
    </location>
</feature>
<reference evidence="6" key="2">
    <citation type="submission" date="2021-04" db="EMBL/GenBank/DDBJ databases">
        <authorList>
            <person name="Gilroy R."/>
        </authorList>
    </citation>
    <scope>NUCLEOTIDE SEQUENCE</scope>
    <source>
        <strain evidence="6">CHK32-1732</strain>
    </source>
</reference>
<dbReference type="InterPro" id="IPR004305">
    <property type="entry name" value="Thiaminase-2/PQQC"/>
</dbReference>
<dbReference type="PANTHER" id="PTHR43198">
    <property type="entry name" value="BIFUNCTIONAL TH2 PROTEIN"/>
    <property type="match status" value="1"/>
</dbReference>
<dbReference type="CDD" id="cd19358">
    <property type="entry name" value="TenA_E_Spr0628-like"/>
    <property type="match status" value="1"/>
</dbReference>
<dbReference type="EMBL" id="DXGC01000058">
    <property type="protein sequence ID" value="HIW91210.1"/>
    <property type="molecule type" value="Genomic_DNA"/>
</dbReference>
<evidence type="ECO:0000256" key="2">
    <source>
        <dbReference type="PIRNR" id="PIRNR003170"/>
    </source>
</evidence>
<gene>
    <name evidence="6" type="ORF">H9870_06080</name>
</gene>
<feature type="active site" description="Proton donor" evidence="3">
    <location>
        <position position="225"/>
    </location>
</feature>
<evidence type="ECO:0000313" key="6">
    <source>
        <dbReference type="EMBL" id="HIW91210.1"/>
    </source>
</evidence>